<dbReference type="SUPFAM" id="SSF50630">
    <property type="entry name" value="Acid proteases"/>
    <property type="match status" value="1"/>
</dbReference>
<dbReference type="InterPro" id="IPR032799">
    <property type="entry name" value="TAXi_C"/>
</dbReference>
<gene>
    <name evidence="7" type="ORF">BUALT_Bualt16G0103900</name>
</gene>
<comment type="similarity">
    <text evidence="1">Belongs to the peptidase A1 family.</text>
</comment>
<dbReference type="Pfam" id="PF14543">
    <property type="entry name" value="TAXi_N"/>
    <property type="match status" value="1"/>
</dbReference>
<protein>
    <recommendedName>
        <fullName evidence="6">Peptidase A1 domain-containing protein</fullName>
    </recommendedName>
</protein>
<name>A0AAV6W8H1_9LAMI</name>
<evidence type="ECO:0000256" key="3">
    <source>
        <dbReference type="ARBA" id="ARBA00022750"/>
    </source>
</evidence>
<keyword evidence="8" id="KW-1185">Reference proteome</keyword>
<dbReference type="Proteomes" id="UP000826271">
    <property type="component" value="Unassembled WGS sequence"/>
</dbReference>
<comment type="caution">
    <text evidence="7">The sequence shown here is derived from an EMBL/GenBank/DDBJ whole genome shotgun (WGS) entry which is preliminary data.</text>
</comment>
<evidence type="ECO:0000256" key="1">
    <source>
        <dbReference type="ARBA" id="ARBA00007447"/>
    </source>
</evidence>
<evidence type="ECO:0000256" key="4">
    <source>
        <dbReference type="ARBA" id="ARBA00022801"/>
    </source>
</evidence>
<dbReference type="PANTHER" id="PTHR47967">
    <property type="entry name" value="OS07G0603500 PROTEIN-RELATED"/>
    <property type="match status" value="1"/>
</dbReference>
<dbReference type="Pfam" id="PF14541">
    <property type="entry name" value="TAXi_C"/>
    <property type="match status" value="1"/>
</dbReference>
<evidence type="ECO:0000313" key="7">
    <source>
        <dbReference type="EMBL" id="KAG8367736.1"/>
    </source>
</evidence>
<keyword evidence="2" id="KW-0645">Protease</keyword>
<evidence type="ECO:0000256" key="2">
    <source>
        <dbReference type="ARBA" id="ARBA00022670"/>
    </source>
</evidence>
<dbReference type="InterPro" id="IPR021109">
    <property type="entry name" value="Peptidase_aspartic_dom_sf"/>
</dbReference>
<evidence type="ECO:0000259" key="6">
    <source>
        <dbReference type="PROSITE" id="PS51767"/>
    </source>
</evidence>
<dbReference type="AlphaFoldDB" id="A0AAV6W8H1"/>
<dbReference type="EMBL" id="WHWC01000016">
    <property type="protein sequence ID" value="KAG8367736.1"/>
    <property type="molecule type" value="Genomic_DNA"/>
</dbReference>
<dbReference type="PROSITE" id="PS51767">
    <property type="entry name" value="PEPTIDASE_A1"/>
    <property type="match status" value="1"/>
</dbReference>
<dbReference type="GO" id="GO:0004190">
    <property type="term" value="F:aspartic-type endopeptidase activity"/>
    <property type="evidence" value="ECO:0007669"/>
    <property type="project" value="UniProtKB-KW"/>
</dbReference>
<dbReference type="CDD" id="cd05476">
    <property type="entry name" value="pepsin_A_like_plant"/>
    <property type="match status" value="1"/>
</dbReference>
<keyword evidence="3" id="KW-0064">Aspartyl protease</keyword>
<dbReference type="InterPro" id="IPR033121">
    <property type="entry name" value="PEPTIDASE_A1"/>
</dbReference>
<dbReference type="GO" id="GO:0006508">
    <property type="term" value="P:proteolysis"/>
    <property type="evidence" value="ECO:0007669"/>
    <property type="project" value="UniProtKB-KW"/>
</dbReference>
<evidence type="ECO:0000313" key="8">
    <source>
        <dbReference type="Proteomes" id="UP000826271"/>
    </source>
</evidence>
<accession>A0AAV6W8H1</accession>
<dbReference type="InterPro" id="IPR034161">
    <property type="entry name" value="Pepsin-like_plant"/>
</dbReference>
<keyword evidence="4" id="KW-0378">Hydrolase</keyword>
<organism evidence="7 8">
    <name type="scientific">Buddleja alternifolia</name>
    <dbReference type="NCBI Taxonomy" id="168488"/>
    <lineage>
        <taxon>Eukaryota</taxon>
        <taxon>Viridiplantae</taxon>
        <taxon>Streptophyta</taxon>
        <taxon>Embryophyta</taxon>
        <taxon>Tracheophyta</taxon>
        <taxon>Spermatophyta</taxon>
        <taxon>Magnoliopsida</taxon>
        <taxon>eudicotyledons</taxon>
        <taxon>Gunneridae</taxon>
        <taxon>Pentapetalae</taxon>
        <taxon>asterids</taxon>
        <taxon>lamiids</taxon>
        <taxon>Lamiales</taxon>
        <taxon>Scrophulariaceae</taxon>
        <taxon>Buddlejeae</taxon>
        <taxon>Buddleja</taxon>
    </lineage>
</organism>
<feature type="domain" description="Peptidase A1" evidence="6">
    <location>
        <begin position="106"/>
        <end position="445"/>
    </location>
</feature>
<dbReference type="InterPro" id="IPR032861">
    <property type="entry name" value="TAXi_N"/>
</dbReference>
<dbReference type="GO" id="GO:0005576">
    <property type="term" value="C:extracellular region"/>
    <property type="evidence" value="ECO:0007669"/>
    <property type="project" value="TreeGrafter"/>
</dbReference>
<sequence length="461" mass="51899">MNMITTFSSNLLLFLFFFISFTTNVSVSRILLETEIPATSNLLVTALIHDNSVDSLNYDPHASLEDLSKVAYDSSQARASYLEKGSSFSPTDLETNVVPALQRGGFSANILVGSKRITQRVYLDTGSSLLWINCEPCGYNVPAEIFDPAHSDSYEAEPCANSSYCMTPLGAVKTYCDDRGNGKCKYEIRYKEGHNSKGHLARDDIKFSNSEEVLHKIVFGCARSTTLTTNGVLGLGNNRISLRDQSGYSKLSYCLGDLSDPHYEFNRLIIGGDKIKLRGAQTPVIEQNQYFINLEQIRIGGKVLDIDPEVLRRSPDDYTGGMAVDTGLTYSYFPIQVLETFEREIINAIDIADYYDEPDEKMRVCYRGNMNDDLNNELFPDVEFVFQDNAVMLLSSQNLFHQESIDKYCLGFLPSDTMPFSLLGNLMQQYFYVAIDLKAMKLAFERMECSSIDDKIRHDEL</sequence>
<dbReference type="PANTHER" id="PTHR47967:SF14">
    <property type="entry name" value="EUKARYOTIC ASPARTYL PROTEASE FAMILY PROTEIN"/>
    <property type="match status" value="1"/>
</dbReference>
<keyword evidence="5" id="KW-0325">Glycoprotein</keyword>
<reference evidence="7" key="1">
    <citation type="submission" date="2019-10" db="EMBL/GenBank/DDBJ databases">
        <authorList>
            <person name="Zhang R."/>
            <person name="Pan Y."/>
            <person name="Wang J."/>
            <person name="Ma R."/>
            <person name="Yu S."/>
        </authorList>
    </citation>
    <scope>NUCLEOTIDE SEQUENCE</scope>
    <source>
        <strain evidence="7">LA-IB0</strain>
        <tissue evidence="7">Leaf</tissue>
    </source>
</reference>
<proteinExistence type="inferred from homology"/>
<dbReference type="InterPro" id="IPR051708">
    <property type="entry name" value="Plant_Aspart_Prot_A1"/>
</dbReference>
<dbReference type="Gene3D" id="2.40.70.10">
    <property type="entry name" value="Acid Proteases"/>
    <property type="match status" value="2"/>
</dbReference>
<evidence type="ECO:0000256" key="5">
    <source>
        <dbReference type="ARBA" id="ARBA00023180"/>
    </source>
</evidence>